<dbReference type="PANTHER" id="PTHR32089:SF112">
    <property type="entry name" value="LYSOZYME-LIKE PROTEIN-RELATED"/>
    <property type="match status" value="1"/>
</dbReference>
<dbReference type="PROSITE" id="PS50885">
    <property type="entry name" value="HAMP"/>
    <property type="match status" value="1"/>
</dbReference>
<evidence type="ECO:0000256" key="5">
    <source>
        <dbReference type="PROSITE-ProRule" id="PRU00284"/>
    </source>
</evidence>
<proteinExistence type="inferred from homology"/>
<dbReference type="SUPFAM" id="SSF58104">
    <property type="entry name" value="Methyl-accepting chemotaxis protein (MCP) signaling domain"/>
    <property type="match status" value="1"/>
</dbReference>
<dbReference type="AlphaFoldDB" id="A0A8J3WGN0"/>
<evidence type="ECO:0000256" key="1">
    <source>
        <dbReference type="ARBA" id="ARBA00022692"/>
    </source>
</evidence>
<evidence type="ECO:0000256" key="6">
    <source>
        <dbReference type="SAM" id="MobiDB-lite"/>
    </source>
</evidence>
<evidence type="ECO:0000256" key="2">
    <source>
        <dbReference type="ARBA" id="ARBA00022989"/>
    </source>
</evidence>
<evidence type="ECO:0008006" key="11">
    <source>
        <dbReference type="Google" id="ProtNLM"/>
    </source>
</evidence>
<feature type="region of interest" description="Disordered" evidence="6">
    <location>
        <begin position="1"/>
        <end position="25"/>
    </location>
</feature>
<comment type="caution">
    <text evidence="9">The sequence shown here is derived from an EMBL/GenBank/DDBJ whole genome shotgun (WGS) entry which is preliminary data.</text>
</comment>
<sequence length="329" mass="34431">MVSGRRGRDAMRILPGGKGPTDPEPHAVTEQALAEMLRVCRLGAAGDFEARVRHIPGSEDRPELVELRHELNRMIDRMDAFVREAAASLEAASEGRFHRRFILEGMPGSFRASASAINRARASMAESAAAAASVGQTRLRLADELESAVMAVAEQVAAAATRLGDSAAGLASSAETSVRQAESAKEAVGRMEDSAQEIQQVVNLISQVAGQTRLLALNATIESARAGEAGRGFAVVASEVKQLATQTAEASEKIVQQVASVRSAAGEGTGVIETIGVTIRDMDALAQSIANAVDGGDHAAAGQDIRGLASMAEHLRAEVSRFLTVLRGS</sequence>
<organism evidence="9 10">
    <name type="scientific">Planobispora siamensis</name>
    <dbReference type="NCBI Taxonomy" id="936338"/>
    <lineage>
        <taxon>Bacteria</taxon>
        <taxon>Bacillati</taxon>
        <taxon>Actinomycetota</taxon>
        <taxon>Actinomycetes</taxon>
        <taxon>Streptosporangiales</taxon>
        <taxon>Streptosporangiaceae</taxon>
        <taxon>Planobispora</taxon>
    </lineage>
</organism>
<evidence type="ECO:0000313" key="9">
    <source>
        <dbReference type="EMBL" id="GIH89539.1"/>
    </source>
</evidence>
<dbReference type="SMART" id="SM00283">
    <property type="entry name" value="MA"/>
    <property type="match status" value="1"/>
</dbReference>
<reference evidence="9 10" key="1">
    <citation type="submission" date="2021-01" db="EMBL/GenBank/DDBJ databases">
        <title>Whole genome shotgun sequence of Planobispora siamensis NBRC 107568.</title>
        <authorList>
            <person name="Komaki H."/>
            <person name="Tamura T."/>
        </authorList>
    </citation>
    <scope>NUCLEOTIDE SEQUENCE [LARGE SCALE GENOMIC DNA]</scope>
    <source>
        <strain evidence="9 10">NBRC 107568</strain>
    </source>
</reference>
<dbReference type="GO" id="GO:0007165">
    <property type="term" value="P:signal transduction"/>
    <property type="evidence" value="ECO:0007669"/>
    <property type="project" value="UniProtKB-KW"/>
</dbReference>
<comment type="similarity">
    <text evidence="4">Belongs to the methyl-accepting chemotaxis (MCP) protein family.</text>
</comment>
<feature type="compositionally biased region" description="Basic and acidic residues" evidence="6">
    <location>
        <begin position="1"/>
        <end position="11"/>
    </location>
</feature>
<keyword evidence="3 5" id="KW-0807">Transducer</keyword>
<feature type="domain" description="HAMP" evidence="8">
    <location>
        <begin position="27"/>
        <end position="83"/>
    </location>
</feature>
<dbReference type="PANTHER" id="PTHR32089">
    <property type="entry name" value="METHYL-ACCEPTING CHEMOTAXIS PROTEIN MCPB"/>
    <property type="match status" value="1"/>
</dbReference>
<evidence type="ECO:0000256" key="4">
    <source>
        <dbReference type="ARBA" id="ARBA00029447"/>
    </source>
</evidence>
<dbReference type="Gene3D" id="1.20.120.1530">
    <property type="match status" value="1"/>
</dbReference>
<gene>
    <name evidence="9" type="ORF">Psi01_01690</name>
</gene>
<accession>A0A8J3WGN0</accession>
<name>A0A8J3WGN0_9ACTN</name>
<protein>
    <recommendedName>
        <fullName evidence="11">Methyl-accepting chemotaxis protein</fullName>
    </recommendedName>
</protein>
<dbReference type="InterPro" id="IPR004089">
    <property type="entry name" value="MCPsignal_dom"/>
</dbReference>
<feature type="domain" description="Methyl-accepting transducer" evidence="7">
    <location>
        <begin position="106"/>
        <end position="294"/>
    </location>
</feature>
<dbReference type="Pfam" id="PF00015">
    <property type="entry name" value="MCPsignal"/>
    <property type="match status" value="1"/>
</dbReference>
<keyword evidence="2" id="KW-1133">Transmembrane helix</keyword>
<dbReference type="PROSITE" id="PS50111">
    <property type="entry name" value="CHEMOTAXIS_TRANSDUC_2"/>
    <property type="match status" value="1"/>
</dbReference>
<keyword evidence="1" id="KW-0812">Transmembrane</keyword>
<evidence type="ECO:0000259" key="8">
    <source>
        <dbReference type="PROSITE" id="PS50885"/>
    </source>
</evidence>
<keyword evidence="2" id="KW-0472">Membrane</keyword>
<evidence type="ECO:0000259" key="7">
    <source>
        <dbReference type="PROSITE" id="PS50111"/>
    </source>
</evidence>
<evidence type="ECO:0000313" key="10">
    <source>
        <dbReference type="Proteomes" id="UP000619788"/>
    </source>
</evidence>
<dbReference type="Proteomes" id="UP000619788">
    <property type="component" value="Unassembled WGS sequence"/>
</dbReference>
<dbReference type="GO" id="GO:0016020">
    <property type="term" value="C:membrane"/>
    <property type="evidence" value="ECO:0007669"/>
    <property type="project" value="InterPro"/>
</dbReference>
<dbReference type="Gene3D" id="1.10.287.950">
    <property type="entry name" value="Methyl-accepting chemotaxis protein"/>
    <property type="match status" value="1"/>
</dbReference>
<dbReference type="InterPro" id="IPR003660">
    <property type="entry name" value="HAMP_dom"/>
</dbReference>
<dbReference type="EMBL" id="BOOJ01000002">
    <property type="protein sequence ID" value="GIH89539.1"/>
    <property type="molecule type" value="Genomic_DNA"/>
</dbReference>
<keyword evidence="10" id="KW-1185">Reference proteome</keyword>
<evidence type="ECO:0000256" key="3">
    <source>
        <dbReference type="ARBA" id="ARBA00023224"/>
    </source>
</evidence>